<dbReference type="Proteomes" id="UP001500897">
    <property type="component" value="Unassembled WGS sequence"/>
</dbReference>
<accession>A0ABN2W4D3</accession>
<organism evidence="1 2">
    <name type="scientific">Kitasatospora saccharophila</name>
    <dbReference type="NCBI Taxonomy" id="407973"/>
    <lineage>
        <taxon>Bacteria</taxon>
        <taxon>Bacillati</taxon>
        <taxon>Actinomycetota</taxon>
        <taxon>Actinomycetes</taxon>
        <taxon>Kitasatosporales</taxon>
        <taxon>Streptomycetaceae</taxon>
        <taxon>Kitasatospora</taxon>
    </lineage>
</organism>
<sequence>MTTLVFTGLLDSIHHRVLHPDPDRRLRLEVPGPAGGRRLLDPLAARDLAYRPAPEEGREVWAGAIRRAQRSQRPEGEWSTYLVWLCSPVLRRTVWKVSGRLAADRRDVEAEAVTGLLDAVPDADPDHPEASRWLARRAARRAWDAAKSAWPERPDEEAVLIADRKALRDGTPAPARPWEPDWELAISPPDRSDGLAAQLRFTVSPTVREGERLGALAERMGLAEVVWRARRPRGPVVGTLSLRPAGAAR</sequence>
<evidence type="ECO:0000313" key="1">
    <source>
        <dbReference type="EMBL" id="GAA2083155.1"/>
    </source>
</evidence>
<evidence type="ECO:0008006" key="3">
    <source>
        <dbReference type="Google" id="ProtNLM"/>
    </source>
</evidence>
<dbReference type="EMBL" id="BAAANS010000001">
    <property type="protein sequence ID" value="GAA2083155.1"/>
    <property type="molecule type" value="Genomic_DNA"/>
</dbReference>
<reference evidence="1 2" key="1">
    <citation type="journal article" date="2019" name="Int. J. Syst. Evol. Microbiol.">
        <title>The Global Catalogue of Microorganisms (GCM) 10K type strain sequencing project: providing services to taxonomists for standard genome sequencing and annotation.</title>
        <authorList>
            <consortium name="The Broad Institute Genomics Platform"/>
            <consortium name="The Broad Institute Genome Sequencing Center for Infectious Disease"/>
            <person name="Wu L."/>
            <person name="Ma J."/>
        </authorList>
    </citation>
    <scope>NUCLEOTIDE SEQUENCE [LARGE SCALE GENOMIC DNA]</scope>
    <source>
        <strain evidence="1 2">JCM 14559</strain>
    </source>
</reference>
<protein>
    <recommendedName>
        <fullName evidence="3">Golgi phosphoprotein 3 GPP34</fullName>
    </recommendedName>
</protein>
<comment type="caution">
    <text evidence="1">The sequence shown here is derived from an EMBL/GenBank/DDBJ whole genome shotgun (WGS) entry which is preliminary data.</text>
</comment>
<name>A0ABN2W4D3_9ACTN</name>
<gene>
    <name evidence="1" type="ORF">GCM10009759_01030</name>
</gene>
<keyword evidence="2" id="KW-1185">Reference proteome</keyword>
<dbReference type="InterPro" id="IPR013325">
    <property type="entry name" value="RNA_pol_sigma_r2"/>
</dbReference>
<dbReference type="RefSeq" id="WP_344549621.1">
    <property type="nucleotide sequence ID" value="NZ_BAAANS010000001.1"/>
</dbReference>
<dbReference type="SUPFAM" id="SSF88946">
    <property type="entry name" value="Sigma2 domain of RNA polymerase sigma factors"/>
    <property type="match status" value="1"/>
</dbReference>
<evidence type="ECO:0000313" key="2">
    <source>
        <dbReference type="Proteomes" id="UP001500897"/>
    </source>
</evidence>
<proteinExistence type="predicted"/>